<gene>
    <name evidence="17" type="ORF">A2074_06505</name>
</gene>
<dbReference type="GO" id="GO:0005886">
    <property type="term" value="C:plasma membrane"/>
    <property type="evidence" value="ECO:0007669"/>
    <property type="project" value="UniProtKB-SubCell"/>
</dbReference>
<dbReference type="CDD" id="cd06225">
    <property type="entry name" value="HAMP"/>
    <property type="match status" value="1"/>
</dbReference>
<dbReference type="PANTHER" id="PTHR45528">
    <property type="entry name" value="SENSOR HISTIDINE KINASE CPXA"/>
    <property type="match status" value="1"/>
</dbReference>
<dbReference type="FunFam" id="3.30.565.10:FF:000006">
    <property type="entry name" value="Sensor histidine kinase WalK"/>
    <property type="match status" value="1"/>
</dbReference>
<evidence type="ECO:0000313" key="18">
    <source>
        <dbReference type="Proteomes" id="UP000178086"/>
    </source>
</evidence>
<evidence type="ECO:0000256" key="14">
    <source>
        <dbReference type="SAM" id="Phobius"/>
    </source>
</evidence>
<dbReference type="SUPFAM" id="SSF55874">
    <property type="entry name" value="ATPase domain of HSP90 chaperone/DNA topoisomerase II/histidine kinase"/>
    <property type="match status" value="1"/>
</dbReference>
<comment type="catalytic activity">
    <reaction evidence="1">
        <text>ATP + protein L-histidine = ADP + protein N-phospho-L-histidine.</text>
        <dbReference type="EC" id="2.7.13.3"/>
    </reaction>
</comment>
<evidence type="ECO:0000256" key="13">
    <source>
        <dbReference type="ARBA" id="ARBA00023136"/>
    </source>
</evidence>
<comment type="subcellular location">
    <subcellularLocation>
        <location evidence="2">Cell membrane</location>
        <topology evidence="2">Multi-pass membrane protein</topology>
    </subcellularLocation>
</comment>
<dbReference type="PRINTS" id="PR00344">
    <property type="entry name" value="BCTRLSENSOR"/>
</dbReference>
<dbReference type="InterPro" id="IPR003594">
    <property type="entry name" value="HATPase_dom"/>
</dbReference>
<dbReference type="CDD" id="cd00082">
    <property type="entry name" value="HisKA"/>
    <property type="match status" value="1"/>
</dbReference>
<dbReference type="InterPro" id="IPR050398">
    <property type="entry name" value="HssS/ArlS-like"/>
</dbReference>
<proteinExistence type="predicted"/>
<keyword evidence="12" id="KW-0902">Two-component regulatory system</keyword>
<keyword evidence="5" id="KW-0597">Phosphoprotein</keyword>
<keyword evidence="7 14" id="KW-0812">Transmembrane</keyword>
<dbReference type="Pfam" id="PF00672">
    <property type="entry name" value="HAMP"/>
    <property type="match status" value="1"/>
</dbReference>
<sequence>MRSLAARLTITFTLIALVSITAVSAIINRVIGLQFNDYLINGPFAGQAASGHGGMRARMLANLIGPLEEGFLQSVNEWIWITGIVTALVAALLGVLFAKRLTAPLHELAVAAKTIAQGDLTHRVEVSTKDEIGQLATSFNKMAMSIERNNQLRHRLLGDIVHELKTPLTVVRGNIEAMLDGVIEPSQKKLAAIHTETLLLSRLLNDLRDLALAEERQLRLETERANIGYIIRQVVEMFRPRAVEESKHLEVEIGEDLPPVNVDSDRISQVLYNLIANAFQYTAEGDTVKISANIDLAIGGGVDNPAVLVSVEDSGEGISKEDLPYVFNHFYRVDESRARVTGGSGIGLAIVKHLVEAHGGRVWAKSVLEAGSTFSFTLPTIQSGESNDGETMERAVV</sequence>
<feature type="transmembrane region" description="Helical" evidence="14">
    <location>
        <begin position="78"/>
        <end position="98"/>
    </location>
</feature>
<evidence type="ECO:0000256" key="9">
    <source>
        <dbReference type="ARBA" id="ARBA00022777"/>
    </source>
</evidence>
<dbReference type="SMART" id="SM00304">
    <property type="entry name" value="HAMP"/>
    <property type="match status" value="1"/>
</dbReference>
<evidence type="ECO:0000256" key="8">
    <source>
        <dbReference type="ARBA" id="ARBA00022741"/>
    </source>
</evidence>
<feature type="domain" description="Histidine kinase" evidence="15">
    <location>
        <begin position="159"/>
        <end position="382"/>
    </location>
</feature>
<accession>A0A1F2UNA4</accession>
<comment type="caution">
    <text evidence="17">The sequence shown here is derived from an EMBL/GenBank/DDBJ whole genome shotgun (WGS) entry which is preliminary data.</text>
</comment>
<organism evidence="17 18">
    <name type="scientific">Candidatus Aquicultor primus</name>
    <dbReference type="NCBI Taxonomy" id="1797195"/>
    <lineage>
        <taxon>Bacteria</taxon>
        <taxon>Bacillati</taxon>
        <taxon>Actinomycetota</taxon>
        <taxon>Candidatus Aquicultoria</taxon>
        <taxon>Candidatus Aquicultorales</taxon>
        <taxon>Candidatus Aquicultoraceae</taxon>
        <taxon>Candidatus Aquicultor</taxon>
    </lineage>
</organism>
<evidence type="ECO:0000256" key="5">
    <source>
        <dbReference type="ARBA" id="ARBA00022553"/>
    </source>
</evidence>
<keyword evidence="6" id="KW-0808">Transferase</keyword>
<keyword evidence="9" id="KW-0418">Kinase</keyword>
<protein>
    <recommendedName>
        <fullName evidence="3">histidine kinase</fullName>
        <ecNumber evidence="3">2.7.13.3</ecNumber>
    </recommendedName>
</protein>
<dbReference type="Gene3D" id="1.10.287.130">
    <property type="match status" value="1"/>
</dbReference>
<dbReference type="InterPro" id="IPR036097">
    <property type="entry name" value="HisK_dim/P_sf"/>
</dbReference>
<feature type="domain" description="HAMP" evidence="16">
    <location>
        <begin position="99"/>
        <end position="151"/>
    </location>
</feature>
<dbReference type="InterPro" id="IPR004358">
    <property type="entry name" value="Sig_transdc_His_kin-like_C"/>
</dbReference>
<dbReference type="EC" id="2.7.13.3" evidence="3"/>
<dbReference type="InterPro" id="IPR003660">
    <property type="entry name" value="HAMP_dom"/>
</dbReference>
<dbReference type="Gene3D" id="6.10.340.10">
    <property type="match status" value="1"/>
</dbReference>
<dbReference type="PROSITE" id="PS50109">
    <property type="entry name" value="HIS_KIN"/>
    <property type="match status" value="1"/>
</dbReference>
<evidence type="ECO:0000256" key="3">
    <source>
        <dbReference type="ARBA" id="ARBA00012438"/>
    </source>
</evidence>
<evidence type="ECO:0000256" key="6">
    <source>
        <dbReference type="ARBA" id="ARBA00022679"/>
    </source>
</evidence>
<keyword evidence="11 14" id="KW-1133">Transmembrane helix</keyword>
<dbReference type="Gene3D" id="3.30.565.10">
    <property type="entry name" value="Histidine kinase-like ATPase, C-terminal domain"/>
    <property type="match status" value="1"/>
</dbReference>
<dbReference type="SUPFAM" id="SSF158472">
    <property type="entry name" value="HAMP domain-like"/>
    <property type="match status" value="1"/>
</dbReference>
<dbReference type="Pfam" id="PF02518">
    <property type="entry name" value="HATPase_c"/>
    <property type="match status" value="1"/>
</dbReference>
<evidence type="ECO:0000259" key="16">
    <source>
        <dbReference type="PROSITE" id="PS50885"/>
    </source>
</evidence>
<keyword evidence="13 14" id="KW-0472">Membrane</keyword>
<reference evidence="17 18" key="1">
    <citation type="journal article" date="2016" name="Nat. Commun.">
        <title>Thousands of microbial genomes shed light on interconnected biogeochemical processes in an aquifer system.</title>
        <authorList>
            <person name="Anantharaman K."/>
            <person name="Brown C.T."/>
            <person name="Hug L.A."/>
            <person name="Sharon I."/>
            <person name="Castelle C.J."/>
            <person name="Probst A.J."/>
            <person name="Thomas B.C."/>
            <person name="Singh A."/>
            <person name="Wilkins M.J."/>
            <person name="Karaoz U."/>
            <person name="Brodie E.L."/>
            <person name="Williams K.H."/>
            <person name="Hubbard S.S."/>
            <person name="Banfield J.F."/>
        </authorList>
    </citation>
    <scope>NUCLEOTIDE SEQUENCE [LARGE SCALE GENOMIC DNA]</scope>
</reference>
<dbReference type="GO" id="GO:0005524">
    <property type="term" value="F:ATP binding"/>
    <property type="evidence" value="ECO:0007669"/>
    <property type="project" value="UniProtKB-KW"/>
</dbReference>
<dbReference type="GO" id="GO:0000155">
    <property type="term" value="F:phosphorelay sensor kinase activity"/>
    <property type="evidence" value="ECO:0007669"/>
    <property type="project" value="InterPro"/>
</dbReference>
<evidence type="ECO:0000259" key="15">
    <source>
        <dbReference type="PROSITE" id="PS50109"/>
    </source>
</evidence>
<dbReference type="InterPro" id="IPR005467">
    <property type="entry name" value="His_kinase_dom"/>
</dbReference>
<keyword evidence="4" id="KW-1003">Cell membrane</keyword>
<dbReference type="Proteomes" id="UP000178086">
    <property type="component" value="Unassembled WGS sequence"/>
</dbReference>
<evidence type="ECO:0000256" key="12">
    <source>
        <dbReference type="ARBA" id="ARBA00023012"/>
    </source>
</evidence>
<keyword evidence="8" id="KW-0547">Nucleotide-binding</keyword>
<dbReference type="InterPro" id="IPR003661">
    <property type="entry name" value="HisK_dim/P_dom"/>
</dbReference>
<keyword evidence="10" id="KW-0067">ATP-binding</keyword>
<dbReference type="AlphaFoldDB" id="A0A1F2UNA4"/>
<dbReference type="InterPro" id="IPR036890">
    <property type="entry name" value="HATPase_C_sf"/>
</dbReference>
<name>A0A1F2UNA4_9ACTN</name>
<evidence type="ECO:0000256" key="2">
    <source>
        <dbReference type="ARBA" id="ARBA00004651"/>
    </source>
</evidence>
<dbReference type="PANTHER" id="PTHR45528:SF1">
    <property type="entry name" value="SENSOR HISTIDINE KINASE CPXA"/>
    <property type="match status" value="1"/>
</dbReference>
<evidence type="ECO:0000313" key="17">
    <source>
        <dbReference type="EMBL" id="OFW34432.1"/>
    </source>
</evidence>
<dbReference type="SUPFAM" id="SSF47384">
    <property type="entry name" value="Homodimeric domain of signal transducing histidine kinase"/>
    <property type="match status" value="1"/>
</dbReference>
<dbReference type="EMBL" id="MELI01000045">
    <property type="protein sequence ID" value="OFW34432.1"/>
    <property type="molecule type" value="Genomic_DNA"/>
</dbReference>
<evidence type="ECO:0000256" key="1">
    <source>
        <dbReference type="ARBA" id="ARBA00000085"/>
    </source>
</evidence>
<dbReference type="SMART" id="SM00388">
    <property type="entry name" value="HisKA"/>
    <property type="match status" value="1"/>
</dbReference>
<evidence type="ECO:0000256" key="10">
    <source>
        <dbReference type="ARBA" id="ARBA00022840"/>
    </source>
</evidence>
<evidence type="ECO:0000256" key="7">
    <source>
        <dbReference type="ARBA" id="ARBA00022692"/>
    </source>
</evidence>
<dbReference type="PROSITE" id="PS50885">
    <property type="entry name" value="HAMP"/>
    <property type="match status" value="1"/>
</dbReference>
<dbReference type="Pfam" id="PF00512">
    <property type="entry name" value="HisKA"/>
    <property type="match status" value="1"/>
</dbReference>
<evidence type="ECO:0000256" key="11">
    <source>
        <dbReference type="ARBA" id="ARBA00022989"/>
    </source>
</evidence>
<dbReference type="SMART" id="SM00387">
    <property type="entry name" value="HATPase_c"/>
    <property type="match status" value="1"/>
</dbReference>
<evidence type="ECO:0000256" key="4">
    <source>
        <dbReference type="ARBA" id="ARBA00022475"/>
    </source>
</evidence>